<protein>
    <submittedName>
        <fullName evidence="4">Acyltransferase</fullName>
    </submittedName>
</protein>
<dbReference type="InterPro" id="IPR011004">
    <property type="entry name" value="Trimer_LpxA-like_sf"/>
</dbReference>
<dbReference type="SUPFAM" id="SSF51161">
    <property type="entry name" value="Trimeric LpxA-like enzymes"/>
    <property type="match status" value="1"/>
</dbReference>
<evidence type="ECO:0000313" key="4">
    <source>
        <dbReference type="EMBL" id="MFD2917458.1"/>
    </source>
</evidence>
<evidence type="ECO:0000256" key="3">
    <source>
        <dbReference type="ARBA" id="ARBA00023315"/>
    </source>
</evidence>
<organism evidence="4 5">
    <name type="scientific">Psychroserpens luteus</name>
    <dbReference type="NCBI Taxonomy" id="1434066"/>
    <lineage>
        <taxon>Bacteria</taxon>
        <taxon>Pseudomonadati</taxon>
        <taxon>Bacteroidota</taxon>
        <taxon>Flavobacteriia</taxon>
        <taxon>Flavobacteriales</taxon>
        <taxon>Flavobacteriaceae</taxon>
        <taxon>Psychroserpens</taxon>
    </lineage>
</organism>
<evidence type="ECO:0000256" key="1">
    <source>
        <dbReference type="ARBA" id="ARBA00022679"/>
    </source>
</evidence>
<dbReference type="GO" id="GO:0016746">
    <property type="term" value="F:acyltransferase activity"/>
    <property type="evidence" value="ECO:0007669"/>
    <property type="project" value="UniProtKB-KW"/>
</dbReference>
<dbReference type="PANTHER" id="PTHR23416:SF78">
    <property type="entry name" value="LIPOPOLYSACCHARIDE BIOSYNTHESIS O-ACETYL TRANSFERASE WBBJ-RELATED"/>
    <property type="match status" value="1"/>
</dbReference>
<reference evidence="5" key="1">
    <citation type="journal article" date="2019" name="Int. J. Syst. Evol. Microbiol.">
        <title>The Global Catalogue of Microorganisms (GCM) 10K type strain sequencing project: providing services to taxonomists for standard genome sequencing and annotation.</title>
        <authorList>
            <consortium name="The Broad Institute Genomics Platform"/>
            <consortium name="The Broad Institute Genome Sequencing Center for Infectious Disease"/>
            <person name="Wu L."/>
            <person name="Ma J."/>
        </authorList>
    </citation>
    <scope>NUCLEOTIDE SEQUENCE [LARGE SCALE GENOMIC DNA]</scope>
    <source>
        <strain evidence="5">KCTC 32514</strain>
    </source>
</reference>
<accession>A0ABW5ZWU3</accession>
<dbReference type="Pfam" id="PF00132">
    <property type="entry name" value="Hexapep"/>
    <property type="match status" value="1"/>
</dbReference>
<dbReference type="InterPro" id="IPR018357">
    <property type="entry name" value="Hexapep_transf_CS"/>
</dbReference>
<keyword evidence="1" id="KW-0808">Transferase</keyword>
<dbReference type="Pfam" id="PF14602">
    <property type="entry name" value="Hexapep_2"/>
    <property type="match status" value="1"/>
</dbReference>
<dbReference type="RefSeq" id="WP_194508860.1">
    <property type="nucleotide sequence ID" value="NZ_JADILU010000006.1"/>
</dbReference>
<proteinExistence type="predicted"/>
<comment type="caution">
    <text evidence="4">The sequence shown here is derived from an EMBL/GenBank/DDBJ whole genome shotgun (WGS) entry which is preliminary data.</text>
</comment>
<dbReference type="CDD" id="cd04647">
    <property type="entry name" value="LbH_MAT_like"/>
    <property type="match status" value="1"/>
</dbReference>
<keyword evidence="2" id="KW-0677">Repeat</keyword>
<keyword evidence="3 4" id="KW-0012">Acyltransferase</keyword>
<keyword evidence="5" id="KW-1185">Reference proteome</keyword>
<dbReference type="Proteomes" id="UP001597548">
    <property type="component" value="Unassembled WGS sequence"/>
</dbReference>
<evidence type="ECO:0000256" key="2">
    <source>
        <dbReference type="ARBA" id="ARBA00022737"/>
    </source>
</evidence>
<dbReference type="InterPro" id="IPR051159">
    <property type="entry name" value="Hexapeptide_acetyltransf"/>
</dbReference>
<dbReference type="InterPro" id="IPR001451">
    <property type="entry name" value="Hexapep"/>
</dbReference>
<dbReference type="PANTHER" id="PTHR23416">
    <property type="entry name" value="SIALIC ACID SYNTHASE-RELATED"/>
    <property type="match status" value="1"/>
</dbReference>
<evidence type="ECO:0000313" key="5">
    <source>
        <dbReference type="Proteomes" id="UP001597548"/>
    </source>
</evidence>
<name>A0ABW5ZWU3_9FLAO</name>
<dbReference type="EMBL" id="JBHUOS010000014">
    <property type="protein sequence ID" value="MFD2917458.1"/>
    <property type="molecule type" value="Genomic_DNA"/>
</dbReference>
<dbReference type="Gene3D" id="2.160.10.10">
    <property type="entry name" value="Hexapeptide repeat proteins"/>
    <property type="match status" value="1"/>
</dbReference>
<dbReference type="PROSITE" id="PS00101">
    <property type="entry name" value="HEXAPEP_TRANSFERASES"/>
    <property type="match status" value="1"/>
</dbReference>
<gene>
    <name evidence="4" type="ORF">ACFS29_17520</name>
</gene>
<sequence>MISYFKYKLFKFLNGLENQYSEKYFLEKNKAFFTLSENAKISHKATISPFHWINNGKLHIVLKKNARIKEDVLIQGSAKIILGENSFIGQYSTIGANQSIIIGDNVMIAQAVSIRDTDHTFSNLVEPMLNQGINTAAVMIKDNVWIGYGAVITKGVTIESGAIIAANAVVTKNVPENTIVGGVPARIIKKRE</sequence>